<evidence type="ECO:0000313" key="1">
    <source>
        <dbReference type="EMBL" id="OGZ68672.1"/>
    </source>
</evidence>
<accession>A0A1G2I1I7</accession>
<organism evidence="1 2">
    <name type="scientific">Candidatus Staskawiczbacteria bacterium RIFCSPHIGHO2_02_FULL_42_22</name>
    <dbReference type="NCBI Taxonomy" id="1802207"/>
    <lineage>
        <taxon>Bacteria</taxon>
        <taxon>Candidatus Staskawicziibacteriota</taxon>
    </lineage>
</organism>
<evidence type="ECO:0000313" key="2">
    <source>
        <dbReference type="Proteomes" id="UP000178820"/>
    </source>
</evidence>
<comment type="caution">
    <text evidence="1">The sequence shown here is derived from an EMBL/GenBank/DDBJ whole genome shotgun (WGS) entry which is preliminary data.</text>
</comment>
<name>A0A1G2I1I7_9BACT</name>
<proteinExistence type="predicted"/>
<gene>
    <name evidence="1" type="ORF">A3D44_04130</name>
</gene>
<protein>
    <submittedName>
        <fullName evidence="1">Uncharacterized protein</fullName>
    </submittedName>
</protein>
<dbReference type="EMBL" id="MHOT01000019">
    <property type="protein sequence ID" value="OGZ68672.1"/>
    <property type="molecule type" value="Genomic_DNA"/>
</dbReference>
<dbReference type="AlphaFoldDB" id="A0A1G2I1I7"/>
<sequence length="95" mass="10876">MRAIPWEVYSNSKKEGNVKIRLTAQWFRISHDGLGDATWKDPSGDPKTIVIDTEVDRRYDGAKTVEDVKTTFLQQSHTPDPMHNVVLEVTECVEF</sequence>
<dbReference type="Proteomes" id="UP000178820">
    <property type="component" value="Unassembled WGS sequence"/>
</dbReference>
<reference evidence="1 2" key="1">
    <citation type="journal article" date="2016" name="Nat. Commun.">
        <title>Thousands of microbial genomes shed light on interconnected biogeochemical processes in an aquifer system.</title>
        <authorList>
            <person name="Anantharaman K."/>
            <person name="Brown C.T."/>
            <person name="Hug L.A."/>
            <person name="Sharon I."/>
            <person name="Castelle C.J."/>
            <person name="Probst A.J."/>
            <person name="Thomas B.C."/>
            <person name="Singh A."/>
            <person name="Wilkins M.J."/>
            <person name="Karaoz U."/>
            <person name="Brodie E.L."/>
            <person name="Williams K.H."/>
            <person name="Hubbard S.S."/>
            <person name="Banfield J.F."/>
        </authorList>
    </citation>
    <scope>NUCLEOTIDE SEQUENCE [LARGE SCALE GENOMIC DNA]</scope>
</reference>